<evidence type="ECO:0000256" key="7">
    <source>
        <dbReference type="ARBA" id="ARBA00022741"/>
    </source>
</evidence>
<evidence type="ECO:0000256" key="13">
    <source>
        <dbReference type="SAM" id="Coils"/>
    </source>
</evidence>
<dbReference type="EMBL" id="JACU01000001">
    <property type="protein sequence ID" value="KMS60154.1"/>
    <property type="molecule type" value="Genomic_DNA"/>
</dbReference>
<dbReference type="GO" id="GO:0016020">
    <property type="term" value="C:membrane"/>
    <property type="evidence" value="ECO:0007669"/>
    <property type="project" value="UniProtKB-SubCell"/>
</dbReference>
<reference evidence="16 17" key="1">
    <citation type="journal article" date="2015" name="G3 (Bethesda)">
        <title>Insights into Ongoing Evolution of the Hexachlorocyclohexane Catabolic Pathway from Comparative Genomics of Ten Sphingomonadaceae Strains.</title>
        <authorList>
            <person name="Pearce S.L."/>
            <person name="Oakeshott J.G."/>
            <person name="Pandey G."/>
        </authorList>
    </citation>
    <scope>NUCLEOTIDE SEQUENCE [LARGE SCALE GENOMIC DNA]</scope>
    <source>
        <strain evidence="16 17">LL02</strain>
    </source>
</reference>
<evidence type="ECO:0000256" key="2">
    <source>
        <dbReference type="ARBA" id="ARBA00004141"/>
    </source>
</evidence>
<comment type="caution">
    <text evidence="16">The sequence shown here is derived from an EMBL/GenBank/DDBJ whole genome shotgun (WGS) entry which is preliminary data.</text>
</comment>
<dbReference type="PROSITE" id="PS50109">
    <property type="entry name" value="HIS_KIN"/>
    <property type="match status" value="1"/>
</dbReference>
<evidence type="ECO:0000256" key="1">
    <source>
        <dbReference type="ARBA" id="ARBA00000085"/>
    </source>
</evidence>
<keyword evidence="17" id="KW-1185">Reference proteome</keyword>
<feature type="transmembrane region" description="Helical" evidence="14">
    <location>
        <begin position="96"/>
        <end position="114"/>
    </location>
</feature>
<evidence type="ECO:0000256" key="10">
    <source>
        <dbReference type="ARBA" id="ARBA00022989"/>
    </source>
</evidence>
<keyword evidence="11" id="KW-0902">Two-component regulatory system</keyword>
<dbReference type="SMART" id="SM00387">
    <property type="entry name" value="HATPase_c"/>
    <property type="match status" value="1"/>
</dbReference>
<dbReference type="Gene3D" id="1.20.120.620">
    <property type="entry name" value="Backbone structure of the membrane domain of e. Coli histidine kinase receptor kdpd"/>
    <property type="match status" value="1"/>
</dbReference>
<dbReference type="InterPro" id="IPR005467">
    <property type="entry name" value="His_kinase_dom"/>
</dbReference>
<dbReference type="InterPro" id="IPR038318">
    <property type="entry name" value="KdpD_sf"/>
</dbReference>
<evidence type="ECO:0000256" key="14">
    <source>
        <dbReference type="SAM" id="Phobius"/>
    </source>
</evidence>
<dbReference type="InterPro" id="IPR025201">
    <property type="entry name" value="KdpD_TM"/>
</dbReference>
<name>A0A0J7Y872_9SPHN</name>
<protein>
    <recommendedName>
        <fullName evidence="3">histidine kinase</fullName>
        <ecNumber evidence="3">2.7.13.3</ecNumber>
    </recommendedName>
</protein>
<dbReference type="Pfam" id="PF02518">
    <property type="entry name" value="HATPase_c"/>
    <property type="match status" value="1"/>
</dbReference>
<sequence length="352" mass="38235">MNTLSRFTERLPLLPGRPFLRYGATLGLCVFALWLRWALDGAFPPGYPFLTFFPAVILSSFLFGPRPGVLAAVVCGIFAWYVFIPPRMTFGTDGGTATAMLFYLGVVTVDIWLVHLMQAANARLNTAREEVRLLAEERGQLADRAELLFQEMQHRVGNNLQMVGAVLSLQMRTLSEPTARKALSDAAARLQVIGNIQRQLYRQDGQLVPLDRFLTEVSGKIMASSARPGITCHVDAEPGIILRPDSAVPVALIVSEAIANALEHGFTGRPAGRIALCVARRDAAIVLSVEDDGIGLPLSLDPASTESIGLRISRVLSQQLGAEMKLESRESGACMTLNLPLSRLAEPSQEGL</sequence>
<keyword evidence="9" id="KW-0067">ATP-binding</keyword>
<evidence type="ECO:0000313" key="16">
    <source>
        <dbReference type="EMBL" id="KMS60154.1"/>
    </source>
</evidence>
<dbReference type="EC" id="2.7.13.3" evidence="3"/>
<dbReference type="Proteomes" id="UP000052268">
    <property type="component" value="Unassembled WGS sequence"/>
</dbReference>
<comment type="subcellular location">
    <subcellularLocation>
        <location evidence="2">Membrane</location>
        <topology evidence="2">Multi-pass membrane protein</topology>
    </subcellularLocation>
</comment>
<dbReference type="GO" id="GO:0004673">
    <property type="term" value="F:protein histidine kinase activity"/>
    <property type="evidence" value="ECO:0007669"/>
    <property type="project" value="UniProtKB-EC"/>
</dbReference>
<gene>
    <name evidence="16" type="ORF">V474_00235</name>
</gene>
<evidence type="ECO:0000256" key="6">
    <source>
        <dbReference type="ARBA" id="ARBA00022692"/>
    </source>
</evidence>
<dbReference type="Pfam" id="PF07568">
    <property type="entry name" value="HisKA_2"/>
    <property type="match status" value="1"/>
</dbReference>
<evidence type="ECO:0000313" key="17">
    <source>
        <dbReference type="Proteomes" id="UP000052268"/>
    </source>
</evidence>
<dbReference type="PATRIC" id="fig|1114963.3.peg.45"/>
<evidence type="ECO:0000256" key="5">
    <source>
        <dbReference type="ARBA" id="ARBA00022679"/>
    </source>
</evidence>
<evidence type="ECO:0000256" key="12">
    <source>
        <dbReference type="ARBA" id="ARBA00023136"/>
    </source>
</evidence>
<keyword evidence="4" id="KW-0597">Phosphoprotein</keyword>
<keyword evidence="13" id="KW-0175">Coiled coil</keyword>
<dbReference type="GO" id="GO:0000160">
    <property type="term" value="P:phosphorelay signal transduction system"/>
    <property type="evidence" value="ECO:0007669"/>
    <property type="project" value="UniProtKB-KW"/>
</dbReference>
<organism evidence="16 17">
    <name type="scientific">Novosphingobium barchaimii LL02</name>
    <dbReference type="NCBI Taxonomy" id="1114963"/>
    <lineage>
        <taxon>Bacteria</taxon>
        <taxon>Pseudomonadati</taxon>
        <taxon>Pseudomonadota</taxon>
        <taxon>Alphaproteobacteria</taxon>
        <taxon>Sphingomonadales</taxon>
        <taxon>Sphingomonadaceae</taxon>
        <taxon>Novosphingobium</taxon>
    </lineage>
</organism>
<keyword evidence="10 14" id="KW-1133">Transmembrane helix</keyword>
<keyword evidence="6 14" id="KW-0812">Transmembrane</keyword>
<dbReference type="PANTHER" id="PTHR41523:SF8">
    <property type="entry name" value="ETHYLENE RESPONSE SENSOR PROTEIN"/>
    <property type="match status" value="1"/>
</dbReference>
<dbReference type="GO" id="GO:0005524">
    <property type="term" value="F:ATP binding"/>
    <property type="evidence" value="ECO:0007669"/>
    <property type="project" value="UniProtKB-KW"/>
</dbReference>
<evidence type="ECO:0000256" key="8">
    <source>
        <dbReference type="ARBA" id="ARBA00022777"/>
    </source>
</evidence>
<dbReference type="InterPro" id="IPR011495">
    <property type="entry name" value="Sig_transdc_His_kin_sub2_dim/P"/>
</dbReference>
<proteinExistence type="predicted"/>
<accession>A0A0J7Y872</accession>
<feature type="transmembrane region" description="Helical" evidence="14">
    <location>
        <begin position="45"/>
        <end position="63"/>
    </location>
</feature>
<evidence type="ECO:0000256" key="9">
    <source>
        <dbReference type="ARBA" id="ARBA00022840"/>
    </source>
</evidence>
<feature type="coiled-coil region" evidence="13">
    <location>
        <begin position="117"/>
        <end position="144"/>
    </location>
</feature>
<dbReference type="SUPFAM" id="SSF55874">
    <property type="entry name" value="ATPase domain of HSP90 chaperone/DNA topoisomerase II/histidine kinase"/>
    <property type="match status" value="1"/>
</dbReference>
<dbReference type="Pfam" id="PF13493">
    <property type="entry name" value="DUF4118"/>
    <property type="match status" value="1"/>
</dbReference>
<keyword evidence="5" id="KW-0808">Transferase</keyword>
<keyword evidence="7" id="KW-0547">Nucleotide-binding</keyword>
<dbReference type="AlphaFoldDB" id="A0A0J7Y872"/>
<evidence type="ECO:0000256" key="4">
    <source>
        <dbReference type="ARBA" id="ARBA00022553"/>
    </source>
</evidence>
<dbReference type="Gene3D" id="3.30.565.10">
    <property type="entry name" value="Histidine kinase-like ATPase, C-terminal domain"/>
    <property type="match status" value="1"/>
</dbReference>
<feature type="transmembrane region" description="Helical" evidence="14">
    <location>
        <begin position="68"/>
        <end position="84"/>
    </location>
</feature>
<evidence type="ECO:0000256" key="3">
    <source>
        <dbReference type="ARBA" id="ARBA00012438"/>
    </source>
</evidence>
<keyword evidence="12 14" id="KW-0472">Membrane</keyword>
<keyword evidence="8 16" id="KW-0418">Kinase</keyword>
<evidence type="ECO:0000259" key="15">
    <source>
        <dbReference type="PROSITE" id="PS50109"/>
    </source>
</evidence>
<dbReference type="PANTHER" id="PTHR41523">
    <property type="entry name" value="TWO-COMPONENT SYSTEM SENSOR PROTEIN"/>
    <property type="match status" value="1"/>
</dbReference>
<dbReference type="InterPro" id="IPR036890">
    <property type="entry name" value="HATPase_C_sf"/>
</dbReference>
<feature type="transmembrane region" description="Helical" evidence="14">
    <location>
        <begin position="20"/>
        <end position="39"/>
    </location>
</feature>
<comment type="catalytic activity">
    <reaction evidence="1">
        <text>ATP + protein L-histidine = ADP + protein N-phospho-L-histidine.</text>
        <dbReference type="EC" id="2.7.13.3"/>
    </reaction>
</comment>
<feature type="domain" description="Histidine kinase" evidence="15">
    <location>
        <begin position="151"/>
        <end position="343"/>
    </location>
</feature>
<evidence type="ECO:0000256" key="11">
    <source>
        <dbReference type="ARBA" id="ARBA00023012"/>
    </source>
</evidence>
<dbReference type="InterPro" id="IPR003594">
    <property type="entry name" value="HATPase_dom"/>
</dbReference>